<dbReference type="AlphaFoldDB" id="A0A9P4QGM2"/>
<organism evidence="2 3">
    <name type="scientific">Polychaeton citri CBS 116435</name>
    <dbReference type="NCBI Taxonomy" id="1314669"/>
    <lineage>
        <taxon>Eukaryota</taxon>
        <taxon>Fungi</taxon>
        <taxon>Dikarya</taxon>
        <taxon>Ascomycota</taxon>
        <taxon>Pezizomycotina</taxon>
        <taxon>Dothideomycetes</taxon>
        <taxon>Dothideomycetidae</taxon>
        <taxon>Capnodiales</taxon>
        <taxon>Capnodiaceae</taxon>
        <taxon>Polychaeton</taxon>
    </lineage>
</organism>
<evidence type="ECO:0000313" key="3">
    <source>
        <dbReference type="Proteomes" id="UP000799441"/>
    </source>
</evidence>
<name>A0A9P4QGM2_9PEZI</name>
<feature type="region of interest" description="Disordered" evidence="1">
    <location>
        <begin position="47"/>
        <end position="85"/>
    </location>
</feature>
<dbReference type="Proteomes" id="UP000799441">
    <property type="component" value="Unassembled WGS sequence"/>
</dbReference>
<dbReference type="EMBL" id="MU003771">
    <property type="protein sequence ID" value="KAF2724519.1"/>
    <property type="molecule type" value="Genomic_DNA"/>
</dbReference>
<proteinExistence type="predicted"/>
<gene>
    <name evidence="2" type="ORF">K431DRAFT_201181</name>
</gene>
<reference evidence="2" key="1">
    <citation type="journal article" date="2020" name="Stud. Mycol.">
        <title>101 Dothideomycetes genomes: a test case for predicting lifestyles and emergence of pathogens.</title>
        <authorList>
            <person name="Haridas S."/>
            <person name="Albert R."/>
            <person name="Binder M."/>
            <person name="Bloem J."/>
            <person name="Labutti K."/>
            <person name="Salamov A."/>
            <person name="Andreopoulos B."/>
            <person name="Baker S."/>
            <person name="Barry K."/>
            <person name="Bills G."/>
            <person name="Bluhm B."/>
            <person name="Cannon C."/>
            <person name="Castanera R."/>
            <person name="Culley D."/>
            <person name="Daum C."/>
            <person name="Ezra D."/>
            <person name="Gonzalez J."/>
            <person name="Henrissat B."/>
            <person name="Kuo A."/>
            <person name="Liang C."/>
            <person name="Lipzen A."/>
            <person name="Lutzoni F."/>
            <person name="Magnuson J."/>
            <person name="Mondo S."/>
            <person name="Nolan M."/>
            <person name="Ohm R."/>
            <person name="Pangilinan J."/>
            <person name="Park H.-J."/>
            <person name="Ramirez L."/>
            <person name="Alfaro M."/>
            <person name="Sun H."/>
            <person name="Tritt A."/>
            <person name="Yoshinaga Y."/>
            <person name="Zwiers L.-H."/>
            <person name="Turgeon B."/>
            <person name="Goodwin S."/>
            <person name="Spatafora J."/>
            <person name="Crous P."/>
            <person name="Grigoriev I."/>
        </authorList>
    </citation>
    <scope>NUCLEOTIDE SEQUENCE</scope>
    <source>
        <strain evidence="2">CBS 116435</strain>
    </source>
</reference>
<protein>
    <submittedName>
        <fullName evidence="2">Uncharacterized protein</fullName>
    </submittedName>
</protein>
<accession>A0A9P4QGM2</accession>
<dbReference type="OrthoDB" id="5424391at2759"/>
<feature type="non-terminal residue" evidence="2">
    <location>
        <position position="1"/>
    </location>
</feature>
<evidence type="ECO:0000256" key="1">
    <source>
        <dbReference type="SAM" id="MobiDB-lite"/>
    </source>
</evidence>
<sequence length="117" mass="12656">SNMKGSAIREGWSSIAAKLHPQVPLSTKDSHKLVSALNRSFRAHLDEVHPVQTSSDGSAKTATHTEKGKGTLRPQTHVEKQQYTSSAAQTDYLLASVLTNPLLARNTKPKLTLDAAK</sequence>
<feature type="compositionally biased region" description="Polar residues" evidence="1">
    <location>
        <begin position="51"/>
        <end position="62"/>
    </location>
</feature>
<evidence type="ECO:0000313" key="2">
    <source>
        <dbReference type="EMBL" id="KAF2724519.1"/>
    </source>
</evidence>
<comment type="caution">
    <text evidence="2">The sequence shown here is derived from an EMBL/GenBank/DDBJ whole genome shotgun (WGS) entry which is preliminary data.</text>
</comment>
<feature type="non-terminal residue" evidence="2">
    <location>
        <position position="117"/>
    </location>
</feature>
<keyword evidence="3" id="KW-1185">Reference proteome</keyword>